<dbReference type="InterPro" id="IPR011009">
    <property type="entry name" value="Kinase-like_dom_sf"/>
</dbReference>
<keyword evidence="9" id="KW-0418">Kinase</keyword>
<evidence type="ECO:0000256" key="13">
    <source>
        <dbReference type="ARBA" id="ARBA00048679"/>
    </source>
</evidence>
<comment type="catalytic activity">
    <reaction evidence="12">
        <text>L-threonyl-[protein] + ATP = O-phospho-L-threonyl-[protein] + ADP + H(+)</text>
        <dbReference type="Rhea" id="RHEA:46608"/>
        <dbReference type="Rhea" id="RHEA-COMP:11060"/>
        <dbReference type="Rhea" id="RHEA-COMP:11605"/>
        <dbReference type="ChEBI" id="CHEBI:15378"/>
        <dbReference type="ChEBI" id="CHEBI:30013"/>
        <dbReference type="ChEBI" id="CHEBI:30616"/>
        <dbReference type="ChEBI" id="CHEBI:61977"/>
        <dbReference type="ChEBI" id="CHEBI:456216"/>
        <dbReference type="EC" id="2.7.11.1"/>
    </reaction>
</comment>
<feature type="domain" description="AGC-kinase C-terminal" evidence="16">
    <location>
        <begin position="1273"/>
        <end position="1377"/>
    </location>
</feature>
<dbReference type="Gene3D" id="3.30.200.20">
    <property type="entry name" value="Phosphorylase Kinase, domain 1"/>
    <property type="match status" value="1"/>
</dbReference>
<feature type="compositionally biased region" description="Polar residues" evidence="14">
    <location>
        <begin position="648"/>
        <end position="664"/>
    </location>
</feature>
<evidence type="ECO:0000256" key="7">
    <source>
        <dbReference type="ARBA" id="ARBA00022741"/>
    </source>
</evidence>
<feature type="domain" description="Protein kinase" evidence="15">
    <location>
        <begin position="983"/>
        <end position="1272"/>
    </location>
</feature>
<dbReference type="EMBL" id="LNRQ01000001">
    <property type="protein sequence ID" value="KZN10881.1"/>
    <property type="molecule type" value="Genomic_DNA"/>
</dbReference>
<keyword evidence="6" id="KW-0479">Metal-binding</keyword>
<evidence type="ECO:0000256" key="3">
    <source>
        <dbReference type="ARBA" id="ARBA00022527"/>
    </source>
</evidence>
<dbReference type="GO" id="GO:0004674">
    <property type="term" value="F:protein serine/threonine kinase activity"/>
    <property type="evidence" value="ECO:0007669"/>
    <property type="project" value="UniProtKB-KW"/>
</dbReference>
<feature type="compositionally biased region" description="Basic and acidic residues" evidence="14">
    <location>
        <begin position="665"/>
        <end position="675"/>
    </location>
</feature>
<reference evidence="17" key="1">
    <citation type="journal article" date="2016" name="Nat. Genet.">
        <title>A high-quality carrot genome assembly provides new insights into carotenoid accumulation and asterid genome evolution.</title>
        <authorList>
            <person name="Iorizzo M."/>
            <person name="Ellison S."/>
            <person name="Senalik D."/>
            <person name="Zeng P."/>
            <person name="Satapoomin P."/>
            <person name="Huang J."/>
            <person name="Bowman M."/>
            <person name="Iovene M."/>
            <person name="Sanseverino W."/>
            <person name="Cavagnaro P."/>
            <person name="Yildiz M."/>
            <person name="Macko-Podgorni A."/>
            <person name="Moranska E."/>
            <person name="Grzebelus E."/>
            <person name="Grzebelus D."/>
            <person name="Ashrafi H."/>
            <person name="Zheng Z."/>
            <person name="Cheng S."/>
            <person name="Spooner D."/>
            <person name="Van Deynze A."/>
            <person name="Simon P."/>
        </authorList>
    </citation>
    <scope>NUCLEOTIDE SEQUENCE [LARGE SCALE GENOMIC DNA]</scope>
    <source>
        <tissue evidence="17">Leaf</tissue>
    </source>
</reference>
<feature type="compositionally biased region" description="Basic and acidic residues" evidence="14">
    <location>
        <begin position="226"/>
        <end position="238"/>
    </location>
</feature>
<feature type="compositionally biased region" description="Polar residues" evidence="14">
    <location>
        <begin position="831"/>
        <end position="850"/>
    </location>
</feature>
<evidence type="ECO:0000256" key="10">
    <source>
        <dbReference type="ARBA" id="ARBA00022833"/>
    </source>
</evidence>
<dbReference type="SUPFAM" id="SSF56112">
    <property type="entry name" value="Protein kinase-like (PK-like)"/>
    <property type="match status" value="1"/>
</dbReference>
<evidence type="ECO:0000256" key="1">
    <source>
        <dbReference type="ARBA" id="ARBA00009903"/>
    </source>
</evidence>
<dbReference type="Pfam" id="PF00069">
    <property type="entry name" value="Pkinase"/>
    <property type="match status" value="1"/>
</dbReference>
<comment type="similarity">
    <text evidence="1">Belongs to the protein kinase superfamily. AGC Ser/Thr protein kinase family.</text>
</comment>
<dbReference type="CDD" id="cd05579">
    <property type="entry name" value="STKc_MAST_like"/>
    <property type="match status" value="1"/>
</dbReference>
<protein>
    <recommendedName>
        <fullName evidence="2">non-specific serine/threonine protein kinase</fullName>
        <ecNumber evidence="2">2.7.11.1</ecNumber>
    </recommendedName>
</protein>
<dbReference type="SMART" id="SM00220">
    <property type="entry name" value="S_TKc"/>
    <property type="match status" value="1"/>
</dbReference>
<feature type="compositionally biased region" description="Low complexity" evidence="14">
    <location>
        <begin position="10"/>
        <end position="38"/>
    </location>
</feature>
<feature type="region of interest" description="Disordered" evidence="14">
    <location>
        <begin position="1"/>
        <end position="136"/>
    </location>
</feature>
<evidence type="ECO:0000256" key="9">
    <source>
        <dbReference type="ARBA" id="ARBA00022777"/>
    </source>
</evidence>
<keyword evidence="11" id="KW-0067">ATP-binding</keyword>
<evidence type="ECO:0000259" key="15">
    <source>
        <dbReference type="PROSITE" id="PS50011"/>
    </source>
</evidence>
<dbReference type="InterPro" id="IPR008271">
    <property type="entry name" value="Ser/Thr_kinase_AS"/>
</dbReference>
<feature type="region of interest" description="Disordered" evidence="14">
    <location>
        <begin position="220"/>
        <end position="253"/>
    </location>
</feature>
<evidence type="ECO:0000256" key="14">
    <source>
        <dbReference type="SAM" id="MobiDB-lite"/>
    </source>
</evidence>
<feature type="region of interest" description="Disordered" evidence="14">
    <location>
        <begin position="824"/>
        <end position="850"/>
    </location>
</feature>
<evidence type="ECO:0000313" key="17">
    <source>
        <dbReference type="EMBL" id="KZN10881.1"/>
    </source>
</evidence>
<evidence type="ECO:0000256" key="12">
    <source>
        <dbReference type="ARBA" id="ARBA00047899"/>
    </source>
</evidence>
<comment type="catalytic activity">
    <reaction evidence="13">
        <text>L-seryl-[protein] + ATP = O-phospho-L-seryl-[protein] + ADP + H(+)</text>
        <dbReference type="Rhea" id="RHEA:17989"/>
        <dbReference type="Rhea" id="RHEA-COMP:9863"/>
        <dbReference type="Rhea" id="RHEA-COMP:11604"/>
        <dbReference type="ChEBI" id="CHEBI:15378"/>
        <dbReference type="ChEBI" id="CHEBI:29999"/>
        <dbReference type="ChEBI" id="CHEBI:30616"/>
        <dbReference type="ChEBI" id="CHEBI:83421"/>
        <dbReference type="ChEBI" id="CHEBI:456216"/>
        <dbReference type="EC" id="2.7.11.1"/>
    </reaction>
</comment>
<feature type="region of interest" description="Disordered" evidence="14">
    <location>
        <begin position="1312"/>
        <end position="1340"/>
    </location>
</feature>
<keyword evidence="8" id="KW-0863">Zinc-finger</keyword>
<evidence type="ECO:0000256" key="4">
    <source>
        <dbReference type="ARBA" id="ARBA00022553"/>
    </source>
</evidence>
<dbReference type="GO" id="GO:0005524">
    <property type="term" value="F:ATP binding"/>
    <property type="evidence" value="ECO:0007669"/>
    <property type="project" value="UniProtKB-KW"/>
</dbReference>
<feature type="region of interest" description="Disordered" evidence="14">
    <location>
        <begin position="548"/>
        <end position="688"/>
    </location>
</feature>
<evidence type="ECO:0000256" key="2">
    <source>
        <dbReference type="ARBA" id="ARBA00012513"/>
    </source>
</evidence>
<keyword evidence="3" id="KW-0723">Serine/threonine-protein kinase</keyword>
<feature type="compositionally biased region" description="Low complexity" evidence="14">
    <location>
        <begin position="76"/>
        <end position="97"/>
    </location>
</feature>
<keyword evidence="10" id="KW-0862">Zinc</keyword>
<dbReference type="InterPro" id="IPR058783">
    <property type="entry name" value="IREH1/IRE-like_N"/>
</dbReference>
<dbReference type="PANTHER" id="PTHR24356">
    <property type="entry name" value="SERINE/THREONINE-PROTEIN KINASE"/>
    <property type="match status" value="1"/>
</dbReference>
<dbReference type="GO" id="GO:0008270">
    <property type="term" value="F:zinc ion binding"/>
    <property type="evidence" value="ECO:0007669"/>
    <property type="project" value="UniProtKB-KW"/>
</dbReference>
<dbReference type="InterPro" id="IPR000719">
    <property type="entry name" value="Prot_kinase_dom"/>
</dbReference>
<evidence type="ECO:0000256" key="5">
    <source>
        <dbReference type="ARBA" id="ARBA00022679"/>
    </source>
</evidence>
<dbReference type="PROSITE" id="PS50011">
    <property type="entry name" value="PROTEIN_KINASE_DOM"/>
    <property type="match status" value="1"/>
</dbReference>
<dbReference type="PROSITE" id="PS51285">
    <property type="entry name" value="AGC_KINASE_CTER"/>
    <property type="match status" value="1"/>
</dbReference>
<keyword evidence="7" id="KW-0547">Nucleotide-binding</keyword>
<dbReference type="InterPro" id="IPR000961">
    <property type="entry name" value="AGC-kinase_C"/>
</dbReference>
<accession>A0A166I945</accession>
<comment type="caution">
    <text evidence="17">The sequence shown here is derived from an EMBL/GenBank/DDBJ whole genome shotgun (WGS) entry which is preliminary data.</text>
</comment>
<dbReference type="GO" id="GO:0035556">
    <property type="term" value="P:intracellular signal transduction"/>
    <property type="evidence" value="ECO:0007669"/>
    <property type="project" value="TreeGrafter"/>
</dbReference>
<dbReference type="Pfam" id="PF26031">
    <property type="entry name" value="IREH1"/>
    <property type="match status" value="1"/>
</dbReference>
<feature type="compositionally biased region" description="Low complexity" evidence="14">
    <location>
        <begin position="561"/>
        <end position="574"/>
    </location>
</feature>
<dbReference type="STRING" id="79200.A0A166I945"/>
<keyword evidence="4" id="KW-0597">Phosphoprotein</keyword>
<feature type="compositionally biased region" description="Low complexity" evidence="14">
    <location>
        <begin position="47"/>
        <end position="65"/>
    </location>
</feature>
<dbReference type="OMA" id="PTHYVEN"/>
<dbReference type="PANTHER" id="PTHR24356:SF1">
    <property type="entry name" value="SERINE_THREONINE-PROTEIN KINASE GREATWALL"/>
    <property type="match status" value="1"/>
</dbReference>
<organism evidence="17">
    <name type="scientific">Daucus carota subsp. sativus</name>
    <name type="common">Carrot</name>
    <dbReference type="NCBI Taxonomy" id="79200"/>
    <lineage>
        <taxon>Eukaryota</taxon>
        <taxon>Viridiplantae</taxon>
        <taxon>Streptophyta</taxon>
        <taxon>Embryophyta</taxon>
        <taxon>Tracheophyta</taxon>
        <taxon>Spermatophyta</taxon>
        <taxon>Magnoliopsida</taxon>
        <taxon>eudicotyledons</taxon>
        <taxon>Gunneridae</taxon>
        <taxon>Pentapetalae</taxon>
        <taxon>asterids</taxon>
        <taxon>campanulids</taxon>
        <taxon>Apiales</taxon>
        <taxon>Apiaceae</taxon>
        <taxon>Apioideae</taxon>
        <taxon>Scandiceae</taxon>
        <taxon>Daucinae</taxon>
        <taxon>Daucus</taxon>
        <taxon>Daucus sect. Daucus</taxon>
    </lineage>
</organism>
<dbReference type="InterPro" id="IPR050236">
    <property type="entry name" value="Ser_Thr_kinase_AGC"/>
</dbReference>
<evidence type="ECO:0000256" key="11">
    <source>
        <dbReference type="ARBA" id="ARBA00022840"/>
    </source>
</evidence>
<dbReference type="EC" id="2.7.11.1" evidence="2"/>
<dbReference type="FunFam" id="3.30.200.20:FF:000147">
    <property type="entry name" value="probable serine/threonine protein kinase IREH1"/>
    <property type="match status" value="1"/>
</dbReference>
<evidence type="ECO:0000256" key="8">
    <source>
        <dbReference type="ARBA" id="ARBA00022771"/>
    </source>
</evidence>
<evidence type="ECO:0000259" key="16">
    <source>
        <dbReference type="PROSITE" id="PS51285"/>
    </source>
</evidence>
<keyword evidence="5" id="KW-0808">Transferase</keyword>
<dbReference type="PROSITE" id="PS00108">
    <property type="entry name" value="PROTEIN_KINASE_ST"/>
    <property type="match status" value="1"/>
</dbReference>
<name>A0A166I945_DAUCS</name>
<dbReference type="Gene3D" id="1.10.510.10">
    <property type="entry name" value="Transferase(Phosphotransferase) domain 1"/>
    <property type="match status" value="1"/>
</dbReference>
<feature type="compositionally biased region" description="Low complexity" evidence="14">
    <location>
        <begin position="1324"/>
        <end position="1335"/>
    </location>
</feature>
<evidence type="ECO:0000256" key="6">
    <source>
        <dbReference type="ARBA" id="ARBA00022723"/>
    </source>
</evidence>
<proteinExistence type="inferred from homology"/>
<dbReference type="Gramene" id="KZN10881">
    <property type="protein sequence ID" value="KZN10881"/>
    <property type="gene ID" value="DCAR_003537"/>
</dbReference>
<gene>
    <name evidence="17" type="ORF">DCAR_003537</name>
</gene>
<sequence length="1395" mass="153525">MVFKGRLFSSKKSSSTSSPDGSNNSPRSFGSSSSSPTGSDKKKVKSKTVSIDDSNVSSPSSSGASTKQDKKKINDVKLSNSSVSASKSKSPSLISSGSGKGKLGVNRNVKNEVKTDLSSIEKTMSGSGKGKKGGDGLNTVSPILASSLGLNRIKTRSGPLPQESFFGFGSSSGRDGGSGYGKGGIGVSNLSKGGKDVGRGKADLRKKDLGAENVSFVGWADNGGGDSRDRMSTERVASRDQSPVQARSRLQDAGTSSADAATVFVLVLESLRMTASNKFPVHKFCCFIACGTDFQPDVQWTDLYYMQFLSKLVIYVNFRVANTAVCISSNYLTGHINSSGHPGGLKSADLLTPEAKTPYDCENPKESESPRFQAILRVTSAPRVRFPADIKSFSHELNSKGVRPFPLWKPRRSNNLEEVLVMIRAKFDKAKEEVDSDLRVFAAHLVETLDKNAESHPEWQETIEDLLVMARSCAMTSAGEFWLQCEGIVQELDDRRQELPMGILKQLHTRMLFILTRCTRLLQFHKESGFAEDEHALHLRQSLHTVDERIPGGAGRGGIGSAKSSKAASRKSYSQEQHSLNWKKDQAMQPESFVSPPTLEIAKNLDSPSNRDRMASWKKFPSPGVKSPQKAAVSEDEKIGTEPEASEVLNNRKGSSDMDISTPKSLEHPPKDFHGHPTNVSKHRHKASWGHWGDQTNIADESIICRICEEEVPTLHVEDHSRICAIADQCDQKGVNVDVRLVRISETLEKLMESLSQKDFQHGSPDVAKASNSSITEDCDLHSPKLSDWSRRGSEDMLDCFPEADNSVFMEDLKGLPSMSCRTRFGPKSDQGMTTSSAGSMTPRSPMTPQTNPMDLLLAGKSSYSEYDDLPQMTELADIARCAANTPLEDDRSSPYLLTCLEDLRVVIDHKKFDSLTVETFGARIEKLIREKYLQLCELLDDEKVDISSTVIDEDAPLDDDVVRSLRTSPIHSSKDRTSIDDFEIIKPISRGAFGRVFLAKKRTTGDLFAIKVLKKADMVRKNAVESILAERDILIAVRNPFVVRFFYSFTCRENLYLVMEYLNGGDLYSLLRNLGCLDEDVARVYIAEVVLALEYLHSLRIVHRDLKPDNLLIAHDGHLKLTDFGLSKVGLINSTDDLSGPAVSGASLLEEVDSQLSASQHQQDRRAKRSAVGTPDYLAPEILLGTGHGTSADWWSVGVILFELIVGIPPFNAEHPQIIFDNILNRNIPWPQVPEEMSSEAADLVDRLLREDPNQRLGARGASEVKQHPFFRDINWNTLARQKAAFVPASESPMDTSYFTSRFTWNPSDEQVHAGSEFEDSTDSGSISGSSSCHSNRHDDVGHDYSGVAEFESGSSVNYSFSNFSFKNLSELASINYDLLTKGWKEDSPTNPNT</sequence>